<evidence type="ECO:0000313" key="1">
    <source>
        <dbReference type="EMBL" id="EKF22063.1"/>
    </source>
</evidence>
<proteinExistence type="predicted"/>
<dbReference type="OrthoDB" id="122519at2"/>
<name>K5B7J6_MYCHD</name>
<comment type="caution">
    <text evidence="1">The sequence shown here is derived from an EMBL/GenBank/DDBJ whole genome shotgun (WGS) entry which is preliminary data.</text>
</comment>
<dbReference type="eggNOG" id="ENOG5032Y7B">
    <property type="taxonomic scope" value="Bacteria"/>
</dbReference>
<evidence type="ECO:0000313" key="2">
    <source>
        <dbReference type="Proteomes" id="UP000006265"/>
    </source>
</evidence>
<organism evidence="1 2">
    <name type="scientific">Mycolicibacterium hassiacum (strain DSM 44199 / CIP 105218 / JCM 12690 / 3849)</name>
    <name type="common">Mycobacterium hassiacum</name>
    <dbReference type="NCBI Taxonomy" id="1122247"/>
    <lineage>
        <taxon>Bacteria</taxon>
        <taxon>Bacillati</taxon>
        <taxon>Actinomycetota</taxon>
        <taxon>Actinomycetes</taxon>
        <taxon>Mycobacteriales</taxon>
        <taxon>Mycobacteriaceae</taxon>
        <taxon>Mycolicibacterium</taxon>
    </lineage>
</organism>
<dbReference type="STRING" id="1122247.GCA_000379865_01720"/>
<dbReference type="AlphaFoldDB" id="K5B7J6"/>
<dbReference type="RefSeq" id="WP_005630687.1">
    <property type="nucleotide sequence ID" value="NZ_AMRA01000105.1"/>
</dbReference>
<dbReference type="Pfam" id="PF09489">
    <property type="entry name" value="CbtB"/>
    <property type="match status" value="1"/>
</dbReference>
<dbReference type="EMBL" id="AMRA01000105">
    <property type="protein sequence ID" value="EKF22063.1"/>
    <property type="molecule type" value="Genomic_DNA"/>
</dbReference>
<dbReference type="PATRIC" id="fig|1122247.3.peg.3776"/>
<accession>K5B7J6</accession>
<gene>
    <name evidence="1" type="ORF">C731_3935</name>
</gene>
<keyword evidence="2" id="KW-1185">Reference proteome</keyword>
<dbReference type="Proteomes" id="UP000006265">
    <property type="component" value="Unassembled WGS sequence"/>
</dbReference>
<protein>
    <submittedName>
        <fullName evidence="1">Putative cobalt transporter subunit family protein</fullName>
    </submittedName>
</protein>
<reference evidence="1 2" key="1">
    <citation type="journal article" date="2012" name="J. Bacteriol.">
        <title>Genome sequence of Mycobacterium hassiacum DSM 44199, a rare source of heat-stable mycobacterial proteins.</title>
        <authorList>
            <person name="Tiago I."/>
            <person name="Maranha A."/>
            <person name="Mendes V."/>
            <person name="Alarico S."/>
            <person name="Moynihan P.J."/>
            <person name="Clarke A.J."/>
            <person name="Macedo-Ribeiro S."/>
            <person name="Pereira P.J."/>
            <person name="Empadinhas N."/>
        </authorList>
    </citation>
    <scope>NUCLEOTIDE SEQUENCE [LARGE SCALE GENOMIC DNA]</scope>
    <source>
        <strain evidence="2">DSM 44199 / CIP 105218 / JCM 12690 / 3849</strain>
    </source>
</reference>
<sequence length="74" mass="8069">MTTPDTHRTSAFRAPAIDFSATKAAAWLALTAFFALLALYFVGFDQGATSVFGNNTVVHEFVHDARHLLGFPCH</sequence>
<dbReference type="InterPro" id="IPR012667">
    <property type="entry name" value="CbtB_put"/>
</dbReference>